<comment type="similarity">
    <text evidence="2">Belongs to the RmuC family.</text>
</comment>
<dbReference type="Proteomes" id="UP000189674">
    <property type="component" value="Chromosome"/>
</dbReference>
<dbReference type="GO" id="GO:0006310">
    <property type="term" value="P:DNA recombination"/>
    <property type="evidence" value="ECO:0007669"/>
    <property type="project" value="UniProtKB-KW"/>
</dbReference>
<dbReference type="EMBL" id="CP019791">
    <property type="protein sequence ID" value="AQT67584.1"/>
    <property type="molecule type" value="Genomic_DNA"/>
</dbReference>
<protein>
    <submittedName>
        <fullName evidence="6">DNA recombination protein RmuC</fullName>
    </submittedName>
</protein>
<evidence type="ECO:0000256" key="5">
    <source>
        <dbReference type="SAM" id="Phobius"/>
    </source>
</evidence>
<dbReference type="PANTHER" id="PTHR30563:SF0">
    <property type="entry name" value="DNA RECOMBINATION PROTEIN RMUC"/>
    <property type="match status" value="1"/>
</dbReference>
<evidence type="ECO:0000313" key="6">
    <source>
        <dbReference type="EMBL" id="AQT67584.1"/>
    </source>
</evidence>
<dbReference type="InterPro" id="IPR003798">
    <property type="entry name" value="DNA_recombination_RmuC"/>
</dbReference>
<dbReference type="Pfam" id="PF02646">
    <property type="entry name" value="RmuC"/>
    <property type="match status" value="1"/>
</dbReference>
<comment type="function">
    <text evidence="1">Involved in DNA recombination.</text>
</comment>
<dbReference type="AlphaFoldDB" id="A0A1U9NIN0"/>
<keyword evidence="5" id="KW-0472">Membrane</keyword>
<accession>A0A1U9NIN0</accession>
<keyword evidence="4" id="KW-0233">DNA recombination</keyword>
<gene>
    <name evidence="6" type="ORF">STSP2_00732</name>
</gene>
<reference evidence="7" key="1">
    <citation type="submission" date="2017-02" db="EMBL/GenBank/DDBJ databases">
        <title>Comparative genomics and description of representatives of a novel lineage of planctomycetes thriving in anoxic sediments.</title>
        <authorList>
            <person name="Spring S."/>
            <person name="Bunk B."/>
            <person name="Sproer C."/>
        </authorList>
    </citation>
    <scope>NUCLEOTIDE SEQUENCE [LARGE SCALE GENOMIC DNA]</scope>
    <source>
        <strain evidence="7">ST-NAGAB-D1</strain>
    </source>
</reference>
<dbReference type="STRING" id="1936003.STSP2_00732"/>
<evidence type="ECO:0000256" key="1">
    <source>
        <dbReference type="ARBA" id="ARBA00003416"/>
    </source>
</evidence>
<proteinExistence type="inferred from homology"/>
<feature type="transmembrane region" description="Helical" evidence="5">
    <location>
        <begin position="260"/>
        <end position="277"/>
    </location>
</feature>
<dbReference type="RefSeq" id="WP_169852949.1">
    <property type="nucleotide sequence ID" value="NZ_CP019791.1"/>
</dbReference>
<keyword evidence="7" id="KW-1185">Reference proteome</keyword>
<keyword evidence="5" id="KW-1133">Transmembrane helix</keyword>
<keyword evidence="3" id="KW-0175">Coiled coil</keyword>
<dbReference type="PANTHER" id="PTHR30563">
    <property type="entry name" value="DNA RECOMBINATION PROTEIN RMUC"/>
    <property type="match status" value="1"/>
</dbReference>
<sequence>MEILITIVVILTVLVLILLAVLMLSNNASRRDLAAQSASINMLTQQLDSLKGSQDNISQTLEKNLTTGQQNITRTLQASHETLSKLHTQIGHLQGSSSQILQLGTDVRKLQDILKSPKMRGQLGERSLENLLSDILPAGSFNLQHPFKSGKIVDALITLPDYSVPVDAKFPLPSFEAMLAAENDDLKKRLRRQFQSDVVKHIDKIAAQYINPDEGTLDFALMYIPAENVYYETIIKYETDRTDVLNHALEKKVIPVSPNLLYVYLMTIVMGLHGLQIEKQAARIRTNLGKLSGLFDDITQTYTVLGKHLKNAYSQYDEGQKRIDRFSMNLDQITNDHEETPE</sequence>
<organism evidence="6 7">
    <name type="scientific">Anaerohalosphaera lusitana</name>
    <dbReference type="NCBI Taxonomy" id="1936003"/>
    <lineage>
        <taxon>Bacteria</taxon>
        <taxon>Pseudomonadati</taxon>
        <taxon>Planctomycetota</taxon>
        <taxon>Phycisphaerae</taxon>
        <taxon>Sedimentisphaerales</taxon>
        <taxon>Anaerohalosphaeraceae</taxon>
        <taxon>Anaerohalosphaera</taxon>
    </lineage>
</organism>
<name>A0A1U9NIN0_9BACT</name>
<evidence type="ECO:0000313" key="7">
    <source>
        <dbReference type="Proteomes" id="UP000189674"/>
    </source>
</evidence>
<evidence type="ECO:0000256" key="3">
    <source>
        <dbReference type="ARBA" id="ARBA00023054"/>
    </source>
</evidence>
<keyword evidence="5" id="KW-0812">Transmembrane</keyword>
<evidence type="ECO:0000256" key="4">
    <source>
        <dbReference type="ARBA" id="ARBA00023172"/>
    </source>
</evidence>
<dbReference type="KEGG" id="alus:STSP2_00732"/>
<evidence type="ECO:0000256" key="2">
    <source>
        <dbReference type="ARBA" id="ARBA00009840"/>
    </source>
</evidence>